<evidence type="ECO:0000256" key="2">
    <source>
        <dbReference type="ARBA" id="ARBA00023002"/>
    </source>
</evidence>
<dbReference type="SUPFAM" id="SSF51735">
    <property type="entry name" value="NAD(P)-binding Rossmann-fold domains"/>
    <property type="match status" value="1"/>
</dbReference>
<evidence type="ECO:0000313" key="4">
    <source>
        <dbReference type="EMBL" id="MCI0128118.1"/>
    </source>
</evidence>
<dbReference type="InterPro" id="IPR011032">
    <property type="entry name" value="GroES-like_sf"/>
</dbReference>
<comment type="caution">
    <text evidence="4">The sequence shown here is derived from an EMBL/GenBank/DDBJ whole genome shotgun (WGS) entry which is preliminary data.</text>
</comment>
<dbReference type="Gene3D" id="3.40.50.720">
    <property type="entry name" value="NAD(P)-binding Rossmann-like Domain"/>
    <property type="match status" value="1"/>
</dbReference>
<dbReference type="SMART" id="SM00829">
    <property type="entry name" value="PKS_ER"/>
    <property type="match status" value="1"/>
</dbReference>
<accession>A0AA41QPW1</accession>
<dbReference type="PANTHER" id="PTHR48106:SF8">
    <property type="entry name" value="OS02G0805600 PROTEIN"/>
    <property type="match status" value="1"/>
</dbReference>
<gene>
    <name evidence="4" type="ORF">ML536_14910</name>
</gene>
<name>A0AA41QPW1_9HYPH</name>
<dbReference type="InterPro" id="IPR013149">
    <property type="entry name" value="ADH-like_C"/>
</dbReference>
<feature type="domain" description="Enoyl reductase (ER)" evidence="3">
    <location>
        <begin position="3"/>
        <end position="309"/>
    </location>
</feature>
<dbReference type="SUPFAM" id="SSF50129">
    <property type="entry name" value="GroES-like"/>
    <property type="match status" value="1"/>
</dbReference>
<dbReference type="PANTHER" id="PTHR48106">
    <property type="entry name" value="QUINONE OXIDOREDUCTASE PIG3-RELATED"/>
    <property type="match status" value="1"/>
</dbReference>
<sequence length="326" mass="34353">MPVETPLPELRPGEILIRVAAAGVNYPDVLQRMGRYDPPSWHSPRPGLEVSGEVAAVGEGVEGFAVGEPVLALCNGGGYAEYVAVPAGQVLPIPERVDMIWAGALAETWFTIEQTLAMRAGLVEGQDVLVHGAAGGIGTAAIARSQIAGARPIGVVSTHEKAEYLRGRLGVETVIIHSDENFVERTRALTGGKGADRIVSFAGGDMLARNMEAAARGGTILQLASLSDVNAQISLPQLLGRQLTILGSVLRPQSDATKAEIAASLRRNVWPAFAAESVVRPRLSTLPLAQAADAHRAMEDRASYGKIVLITAFGERFINDNSVAEG</sequence>
<evidence type="ECO:0000256" key="1">
    <source>
        <dbReference type="ARBA" id="ARBA00022857"/>
    </source>
</evidence>
<keyword evidence="1" id="KW-0521">NADP</keyword>
<dbReference type="EMBL" id="JALAZD010000001">
    <property type="protein sequence ID" value="MCI0128118.1"/>
    <property type="molecule type" value="Genomic_DNA"/>
</dbReference>
<dbReference type="GO" id="GO:0016651">
    <property type="term" value="F:oxidoreductase activity, acting on NAD(P)H"/>
    <property type="evidence" value="ECO:0007669"/>
    <property type="project" value="TreeGrafter"/>
</dbReference>
<dbReference type="NCBIfam" id="TIGR02824">
    <property type="entry name" value="quinone_pig3"/>
    <property type="match status" value="1"/>
</dbReference>
<protein>
    <submittedName>
        <fullName evidence="4">Zinc-binding dehydrogenase</fullName>
    </submittedName>
</protein>
<reference evidence="4" key="1">
    <citation type="submission" date="2022-03" db="EMBL/GenBank/DDBJ databases">
        <title>The complete genome sequence of a Methyloterrigena soli.</title>
        <authorList>
            <person name="Zi Z."/>
        </authorList>
    </citation>
    <scope>NUCLEOTIDE SEQUENCE</scope>
    <source>
        <strain evidence="4">M48</strain>
    </source>
</reference>
<dbReference type="GO" id="GO:0070402">
    <property type="term" value="F:NADPH binding"/>
    <property type="evidence" value="ECO:0007669"/>
    <property type="project" value="TreeGrafter"/>
</dbReference>
<dbReference type="Gene3D" id="3.90.180.10">
    <property type="entry name" value="Medium-chain alcohol dehydrogenases, catalytic domain"/>
    <property type="match status" value="1"/>
</dbReference>
<proteinExistence type="predicted"/>
<dbReference type="Pfam" id="PF00107">
    <property type="entry name" value="ADH_zinc_N"/>
    <property type="match status" value="1"/>
</dbReference>
<dbReference type="InterPro" id="IPR013154">
    <property type="entry name" value="ADH-like_N"/>
</dbReference>
<evidence type="ECO:0000259" key="3">
    <source>
        <dbReference type="SMART" id="SM00829"/>
    </source>
</evidence>
<dbReference type="Proteomes" id="UP001156140">
    <property type="component" value="Unassembled WGS sequence"/>
</dbReference>
<keyword evidence="5" id="KW-1185">Reference proteome</keyword>
<dbReference type="InterPro" id="IPR020843">
    <property type="entry name" value="ER"/>
</dbReference>
<dbReference type="InterPro" id="IPR036291">
    <property type="entry name" value="NAD(P)-bd_dom_sf"/>
</dbReference>
<keyword evidence="2" id="KW-0560">Oxidoreductase</keyword>
<organism evidence="4 5">
    <name type="scientific">Paradevosia shaoguanensis</name>
    <dbReference type="NCBI Taxonomy" id="1335043"/>
    <lineage>
        <taxon>Bacteria</taxon>
        <taxon>Pseudomonadati</taxon>
        <taxon>Pseudomonadota</taxon>
        <taxon>Alphaproteobacteria</taxon>
        <taxon>Hyphomicrobiales</taxon>
        <taxon>Devosiaceae</taxon>
        <taxon>Paradevosia</taxon>
    </lineage>
</organism>
<dbReference type="Pfam" id="PF08240">
    <property type="entry name" value="ADH_N"/>
    <property type="match status" value="1"/>
</dbReference>
<dbReference type="InterPro" id="IPR014189">
    <property type="entry name" value="Quinone_OxRdtase_PIG3"/>
</dbReference>
<evidence type="ECO:0000313" key="5">
    <source>
        <dbReference type="Proteomes" id="UP001156140"/>
    </source>
</evidence>
<dbReference type="AlphaFoldDB" id="A0AA41QPW1"/>